<evidence type="ECO:0000256" key="1">
    <source>
        <dbReference type="SAM" id="Phobius"/>
    </source>
</evidence>
<accession>A0ABR8XKS7</accession>
<keyword evidence="1" id="KW-0472">Membrane</keyword>
<proteinExistence type="predicted"/>
<feature type="transmembrane region" description="Helical" evidence="1">
    <location>
        <begin position="39"/>
        <end position="58"/>
    </location>
</feature>
<protein>
    <submittedName>
        <fullName evidence="2">Uncharacterized protein</fullName>
    </submittedName>
</protein>
<organism evidence="2 3">
    <name type="scientific">Solibacillus merdavium</name>
    <dbReference type="NCBI Taxonomy" id="2762218"/>
    <lineage>
        <taxon>Bacteria</taxon>
        <taxon>Bacillati</taxon>
        <taxon>Bacillota</taxon>
        <taxon>Bacilli</taxon>
        <taxon>Bacillales</taxon>
        <taxon>Caryophanaceae</taxon>
        <taxon>Solibacillus</taxon>
    </lineage>
</organism>
<gene>
    <name evidence="2" type="ORF">H9632_05655</name>
</gene>
<keyword evidence="1" id="KW-1133">Transmembrane helix</keyword>
<dbReference type="Proteomes" id="UP000600565">
    <property type="component" value="Unassembled WGS sequence"/>
</dbReference>
<keyword evidence="3" id="KW-1185">Reference proteome</keyword>
<comment type="caution">
    <text evidence="2">The sequence shown here is derived from an EMBL/GenBank/DDBJ whole genome shotgun (WGS) entry which is preliminary data.</text>
</comment>
<dbReference type="RefSeq" id="WP_191703138.1">
    <property type="nucleotide sequence ID" value="NZ_JACSPW010000003.1"/>
</dbReference>
<keyword evidence="1" id="KW-0812">Transmembrane</keyword>
<name>A0ABR8XKS7_9BACL</name>
<evidence type="ECO:0000313" key="2">
    <source>
        <dbReference type="EMBL" id="MBD8032547.1"/>
    </source>
</evidence>
<sequence>MKNELDKLTGPMHEETKRVQQKAMEQYYGHKYGRRKFRWGYPVVIVLLLCFVAMIYPLQKPEETASNLYIEPLDEQYFLIAAYTEQYNQGQFKKLADVIENNLYFTIERSALLTYAKHKNIKIDHELIEKNIEQSLSYIENNSLAKHKHEKMLQILNLSNDAYNDFLIKTATVNTIVESFIEEQDLKGPKGKHIAQFHQEARQFYYKHAAKEIEKFERDQRTRVIEKTPLVEVPTPETFRFAEKDHKALNLGLNDEQQYEFINPHITFDYIWGTYGPLIYEAAPFKEYPFHFEPLFYMDYKRNIEQLALQSKWRDEALEVLEILEIFERSYKDDYPFLQ</sequence>
<reference evidence="2 3" key="1">
    <citation type="submission" date="2020-08" db="EMBL/GenBank/DDBJ databases">
        <title>A Genomic Blueprint of the Chicken Gut Microbiome.</title>
        <authorList>
            <person name="Gilroy R."/>
            <person name="Ravi A."/>
            <person name="Getino M."/>
            <person name="Pursley I."/>
            <person name="Horton D.L."/>
            <person name="Alikhan N.-F."/>
            <person name="Baker D."/>
            <person name="Gharbi K."/>
            <person name="Hall N."/>
            <person name="Watson M."/>
            <person name="Adriaenssens E.M."/>
            <person name="Foster-Nyarko E."/>
            <person name="Jarju S."/>
            <person name="Secka A."/>
            <person name="Antonio M."/>
            <person name="Oren A."/>
            <person name="Chaudhuri R."/>
            <person name="La Ragione R.M."/>
            <person name="Hildebrand F."/>
            <person name="Pallen M.J."/>
        </authorList>
    </citation>
    <scope>NUCLEOTIDE SEQUENCE [LARGE SCALE GENOMIC DNA]</scope>
    <source>
        <strain evidence="2 3">Sa1YVA6</strain>
    </source>
</reference>
<evidence type="ECO:0000313" key="3">
    <source>
        <dbReference type="Proteomes" id="UP000600565"/>
    </source>
</evidence>
<dbReference type="EMBL" id="JACSPW010000003">
    <property type="protein sequence ID" value="MBD8032547.1"/>
    <property type="molecule type" value="Genomic_DNA"/>
</dbReference>